<dbReference type="EMBL" id="UINC01114956">
    <property type="protein sequence ID" value="SVC85629.1"/>
    <property type="molecule type" value="Genomic_DNA"/>
</dbReference>
<feature type="non-terminal residue" evidence="1">
    <location>
        <position position="331"/>
    </location>
</feature>
<reference evidence="1" key="1">
    <citation type="submission" date="2018-05" db="EMBL/GenBank/DDBJ databases">
        <authorList>
            <person name="Lanie J.A."/>
            <person name="Ng W.-L."/>
            <person name="Kazmierczak K.M."/>
            <person name="Andrzejewski T.M."/>
            <person name="Davidsen T.M."/>
            <person name="Wayne K.J."/>
            <person name="Tettelin H."/>
            <person name="Glass J.I."/>
            <person name="Rusch D."/>
            <person name="Podicherti R."/>
            <person name="Tsui H.-C.T."/>
            <person name="Winkler M.E."/>
        </authorList>
    </citation>
    <scope>NUCLEOTIDE SEQUENCE</scope>
</reference>
<proteinExistence type="predicted"/>
<name>A0A382QJD0_9ZZZZ</name>
<organism evidence="1">
    <name type="scientific">marine metagenome</name>
    <dbReference type="NCBI Taxonomy" id="408172"/>
    <lineage>
        <taxon>unclassified sequences</taxon>
        <taxon>metagenomes</taxon>
        <taxon>ecological metagenomes</taxon>
    </lineage>
</organism>
<sequence length="331" mass="36281">KLRSTGERSFQMGDLQVFGVGVTPFAQYTSTVFDLGQPANFGPVEIHASIDPKALLGFSTRTGVVPDDSLYFEQTGIPGQFIEVSRQDFNRSLDPSYAGVVLDNDRDWSAWSPAYDASVGPLTSPDNRRYMQFDLRFISNGLTDKAVVDSVVVNYTVPAIADSVVAEIVPARATLGESTKFEYHLRSVFRGGQRGFDTVVITTPFEAVASEVTVDGVAVAFNPETEGTRLRVSFPQDRVDRNDQRVMVRFSSLMTVAGTEFRGEVEDSQSDGYPQRTIAGDAAEEIDSNTLIVSGQILEDLLTNVEFSSRVVTPNDDGVNDQLTLDYTLLK</sequence>
<accession>A0A382QJD0</accession>
<protein>
    <submittedName>
        <fullName evidence="1">Uncharacterized protein</fullName>
    </submittedName>
</protein>
<feature type="non-terminal residue" evidence="1">
    <location>
        <position position="1"/>
    </location>
</feature>
<dbReference type="AlphaFoldDB" id="A0A382QJD0"/>
<evidence type="ECO:0000313" key="1">
    <source>
        <dbReference type="EMBL" id="SVC85629.1"/>
    </source>
</evidence>
<gene>
    <name evidence="1" type="ORF">METZ01_LOCUS338483</name>
</gene>